<name>U2QR26_EUBRA</name>
<feature type="transmembrane region" description="Helical" evidence="2">
    <location>
        <begin position="127"/>
        <end position="150"/>
    </location>
</feature>
<evidence type="ECO:0000313" key="4">
    <source>
        <dbReference type="Proteomes" id="UP000016608"/>
    </source>
</evidence>
<dbReference type="EMBL" id="AWVJ01000139">
    <property type="protein sequence ID" value="ERK43768.1"/>
    <property type="molecule type" value="Genomic_DNA"/>
</dbReference>
<dbReference type="InterPro" id="IPR005562">
    <property type="entry name" value="SpoVA"/>
</dbReference>
<dbReference type="Proteomes" id="UP000016608">
    <property type="component" value="Unassembled WGS sequence"/>
</dbReference>
<keyword evidence="2" id="KW-0472">Membrane</keyword>
<feature type="transmembrane region" description="Helical" evidence="2">
    <location>
        <begin position="103"/>
        <end position="121"/>
    </location>
</feature>
<evidence type="ECO:0000256" key="1">
    <source>
        <dbReference type="SAM" id="MobiDB-lite"/>
    </source>
</evidence>
<gene>
    <name evidence="3" type="ORF">HMPREF0373_02258</name>
</gene>
<feature type="region of interest" description="Disordered" evidence="1">
    <location>
        <begin position="1"/>
        <end position="23"/>
    </location>
</feature>
<dbReference type="AlphaFoldDB" id="U2QR26"/>
<organism evidence="3 4">
    <name type="scientific">Eubacterium ramulus ATCC 29099</name>
    <dbReference type="NCBI Taxonomy" id="1256908"/>
    <lineage>
        <taxon>Bacteria</taxon>
        <taxon>Bacillati</taxon>
        <taxon>Bacillota</taxon>
        <taxon>Clostridia</taxon>
        <taxon>Eubacteriales</taxon>
        <taxon>Eubacteriaceae</taxon>
        <taxon>Eubacterium</taxon>
    </lineage>
</organism>
<dbReference type="HOGENOM" id="CLU_112786_0_0_9"/>
<comment type="caution">
    <text evidence="3">The sequence shown here is derived from an EMBL/GenBank/DDBJ whole genome shotgun (WGS) entry which is preliminary data.</text>
</comment>
<accession>U2QR26</accession>
<feature type="transmembrane region" description="Helical" evidence="2">
    <location>
        <begin position="72"/>
        <end position="91"/>
    </location>
</feature>
<feature type="transmembrane region" description="Helical" evidence="2">
    <location>
        <begin position="170"/>
        <end position="188"/>
    </location>
</feature>
<keyword evidence="4" id="KW-1185">Reference proteome</keyword>
<protein>
    <submittedName>
        <fullName evidence="3">Putative stage V sporulation protein AC</fullName>
    </submittedName>
</protein>
<evidence type="ECO:0000313" key="3">
    <source>
        <dbReference type="EMBL" id="ERK43768.1"/>
    </source>
</evidence>
<proteinExistence type="predicted"/>
<keyword evidence="2" id="KW-0812">Transmembrane</keyword>
<evidence type="ECO:0000256" key="2">
    <source>
        <dbReference type="SAM" id="Phobius"/>
    </source>
</evidence>
<keyword evidence="2" id="KW-1133">Transmembrane helix</keyword>
<dbReference type="eggNOG" id="ENOG5031DDD">
    <property type="taxonomic scope" value="Bacteria"/>
</dbReference>
<dbReference type="PANTHER" id="PTHR38450">
    <property type="entry name" value="STAGE V SPORULATION PROTEIN AC-RELATED"/>
    <property type="match status" value="1"/>
</dbReference>
<dbReference type="Pfam" id="PF03862">
    <property type="entry name" value="SpoVAC_SpoVAEB"/>
    <property type="match status" value="1"/>
</dbReference>
<reference evidence="3 4" key="1">
    <citation type="submission" date="2013-06" db="EMBL/GenBank/DDBJ databases">
        <authorList>
            <person name="Weinstock G."/>
            <person name="Sodergren E."/>
            <person name="Lobos E.A."/>
            <person name="Fulton L."/>
            <person name="Fulton R."/>
            <person name="Courtney L."/>
            <person name="Fronick C."/>
            <person name="O'Laughlin M."/>
            <person name="Godfrey J."/>
            <person name="Wilson R.M."/>
            <person name="Miner T."/>
            <person name="Farmer C."/>
            <person name="Delehaunty K."/>
            <person name="Cordes M."/>
            <person name="Minx P."/>
            <person name="Tomlinson C."/>
            <person name="Chen J."/>
            <person name="Wollam A."/>
            <person name="Pepin K.H."/>
            <person name="Bhonagiri V."/>
            <person name="Zhang X."/>
            <person name="Warren W."/>
            <person name="Mitreva M."/>
            <person name="Mardis E.R."/>
            <person name="Wilson R.K."/>
        </authorList>
    </citation>
    <scope>NUCLEOTIDE SEQUENCE [LARGE SCALE GENOMIC DNA]</scope>
    <source>
        <strain evidence="3 4">ATCC 29099</strain>
    </source>
</reference>
<sequence length="192" mass="21034">MEKKMGQKNGQEKRQKTKAEYKNISREELMQEISGQENARTEEEKEARKNAYHAYVSQVTPSYSLTLNMLKAFLVGGIICCIGQGIMNFAMSRGLDQMNAGKWTSVILVLISVILTGLNIYPTIAKFGGAGALVPITGFANGVAAPAIEFKKEGQVFGIGSQIFSIGGPVILYGIFTSWLLGLVYWIWKLAS</sequence>
<dbReference type="PATRIC" id="fig|1256908.3.peg.2083"/>
<dbReference type="PANTHER" id="PTHR38450:SF1">
    <property type="entry name" value="STAGE V SPORULATION PROTEIN AC"/>
    <property type="match status" value="1"/>
</dbReference>